<dbReference type="EMBL" id="JACRTJ010000005">
    <property type="protein sequence ID" value="MBC8597998.1"/>
    <property type="molecule type" value="Genomic_DNA"/>
</dbReference>
<gene>
    <name evidence="4" type="ORF">H8708_01940</name>
</gene>
<proteinExistence type="predicted"/>
<dbReference type="Pfam" id="PF19127">
    <property type="entry name" value="Choline_bind_3"/>
    <property type="match status" value="1"/>
</dbReference>
<dbReference type="Gene3D" id="2.10.270.10">
    <property type="entry name" value="Cholin Binding"/>
    <property type="match status" value="1"/>
</dbReference>
<evidence type="ECO:0000256" key="2">
    <source>
        <dbReference type="PROSITE-ProRule" id="PRU00591"/>
    </source>
</evidence>
<reference evidence="4 5" key="1">
    <citation type="submission" date="2020-08" db="EMBL/GenBank/DDBJ databases">
        <title>Genome public.</title>
        <authorList>
            <person name="Liu C."/>
            <person name="Sun Q."/>
        </authorList>
    </citation>
    <scope>NUCLEOTIDE SEQUENCE [LARGE SCALE GENOMIC DNA]</scope>
    <source>
        <strain evidence="4 5">BX10</strain>
    </source>
</reference>
<comment type="caution">
    <text evidence="4">The sequence shown here is derived from an EMBL/GenBank/DDBJ whole genome shotgun (WGS) entry which is preliminary data.</text>
</comment>
<evidence type="ECO:0000313" key="4">
    <source>
        <dbReference type="EMBL" id="MBC8597998.1"/>
    </source>
</evidence>
<name>A0ABR7NPH6_9FIRM</name>
<evidence type="ECO:0000313" key="5">
    <source>
        <dbReference type="Proteomes" id="UP000647491"/>
    </source>
</evidence>
<feature type="chain" id="PRO_5046814703" description="Cell wall-binding protein" evidence="3">
    <location>
        <begin position="27"/>
        <end position="338"/>
    </location>
</feature>
<keyword evidence="5" id="KW-1185">Reference proteome</keyword>
<protein>
    <recommendedName>
        <fullName evidence="6">Cell wall-binding protein</fullName>
    </recommendedName>
</protein>
<evidence type="ECO:0000256" key="3">
    <source>
        <dbReference type="SAM" id="SignalP"/>
    </source>
</evidence>
<dbReference type="RefSeq" id="WP_262426788.1">
    <property type="nucleotide sequence ID" value="NZ_JACRTJ010000005.1"/>
</dbReference>
<dbReference type="PROSITE" id="PS51170">
    <property type="entry name" value="CW"/>
    <property type="match status" value="1"/>
</dbReference>
<dbReference type="Proteomes" id="UP000647491">
    <property type="component" value="Unassembled WGS sequence"/>
</dbReference>
<feature type="signal peptide" evidence="3">
    <location>
        <begin position="1"/>
        <end position="26"/>
    </location>
</feature>
<evidence type="ECO:0000256" key="1">
    <source>
        <dbReference type="ARBA" id="ARBA00022737"/>
    </source>
</evidence>
<sequence>MIRKNKLRLTLTTALMTAALGFPALASERIEDITLEIESGIHAGEYGDGDYVDVIVDHEGCYLDTVTVTNVPGDIWETGDEPRLKIVLRTDEGYIFASGLGEDEVALDEETGIVTSVSRSSSRLTILVTLAELDEDDYYEYDEDYTLDVEEALWDSAVGGLAGWAGNDYARKYEVRLYKDGDEVGQTVTTEKLTYNFSGHFSGAGTYQFRVRAVRGEYDEGSWAESDERTVSDEEAARIRSQAASTSHGYAAVDPAGTWLWQPEAGWWWCNPNRSYPYSVWAMIDGKWYYFNEQGYCVMNDWVTTGGKWYYCGESGAMVTSQMINGQYYVNINGEWVQ</sequence>
<evidence type="ECO:0008006" key="6">
    <source>
        <dbReference type="Google" id="ProtNLM"/>
    </source>
</evidence>
<accession>A0ABR7NPH6</accession>
<dbReference type="SUPFAM" id="SSF69360">
    <property type="entry name" value="Cell wall binding repeat"/>
    <property type="match status" value="1"/>
</dbReference>
<keyword evidence="1" id="KW-0677">Repeat</keyword>
<keyword evidence="3" id="KW-0732">Signal</keyword>
<organism evidence="4 5">
    <name type="scientific">Enterocloster hominis</name>
    <name type="common">ex Liu et al. 2021</name>
    <dbReference type="NCBI Taxonomy" id="2763663"/>
    <lineage>
        <taxon>Bacteria</taxon>
        <taxon>Bacillati</taxon>
        <taxon>Bacillota</taxon>
        <taxon>Clostridia</taxon>
        <taxon>Lachnospirales</taxon>
        <taxon>Lachnospiraceae</taxon>
        <taxon>Enterocloster</taxon>
    </lineage>
</organism>
<feature type="repeat" description="Cell wall-binding" evidence="2">
    <location>
        <begin position="299"/>
        <end position="318"/>
    </location>
</feature>
<dbReference type="InterPro" id="IPR018337">
    <property type="entry name" value="Cell_wall/Cho-bd_repeat"/>
</dbReference>